<keyword evidence="3" id="KW-1185">Reference proteome</keyword>
<name>A0A1I2GTQ2_9BACT</name>
<feature type="region of interest" description="Disordered" evidence="1">
    <location>
        <begin position="36"/>
        <end position="96"/>
    </location>
</feature>
<feature type="compositionally biased region" description="Low complexity" evidence="1">
    <location>
        <begin position="67"/>
        <end position="86"/>
    </location>
</feature>
<proteinExistence type="predicted"/>
<gene>
    <name evidence="2" type="ORF">SAMN02745121_07492</name>
</gene>
<dbReference type="Proteomes" id="UP000199400">
    <property type="component" value="Unassembled WGS sequence"/>
</dbReference>
<protein>
    <submittedName>
        <fullName evidence="2">Uncharacterized protein</fullName>
    </submittedName>
</protein>
<reference evidence="3" key="1">
    <citation type="submission" date="2016-10" db="EMBL/GenBank/DDBJ databases">
        <authorList>
            <person name="Varghese N."/>
            <person name="Submissions S."/>
        </authorList>
    </citation>
    <scope>NUCLEOTIDE SEQUENCE [LARGE SCALE GENOMIC DNA]</scope>
    <source>
        <strain evidence="3">ATCC 25963</strain>
    </source>
</reference>
<feature type="compositionally biased region" description="Polar residues" evidence="1">
    <location>
        <begin position="46"/>
        <end position="56"/>
    </location>
</feature>
<organism evidence="2 3">
    <name type="scientific">Nannocystis exedens</name>
    <dbReference type="NCBI Taxonomy" id="54"/>
    <lineage>
        <taxon>Bacteria</taxon>
        <taxon>Pseudomonadati</taxon>
        <taxon>Myxococcota</taxon>
        <taxon>Polyangia</taxon>
        <taxon>Nannocystales</taxon>
        <taxon>Nannocystaceae</taxon>
        <taxon>Nannocystis</taxon>
    </lineage>
</organism>
<dbReference type="AlphaFoldDB" id="A0A1I2GTQ2"/>
<evidence type="ECO:0000256" key="1">
    <source>
        <dbReference type="SAM" id="MobiDB-lite"/>
    </source>
</evidence>
<evidence type="ECO:0000313" key="2">
    <source>
        <dbReference type="EMBL" id="SFF20197.1"/>
    </source>
</evidence>
<evidence type="ECO:0000313" key="3">
    <source>
        <dbReference type="Proteomes" id="UP000199400"/>
    </source>
</evidence>
<accession>A0A1I2GTQ2</accession>
<dbReference type="EMBL" id="FOMX01000034">
    <property type="protein sequence ID" value="SFF20197.1"/>
    <property type="molecule type" value="Genomic_DNA"/>
</dbReference>
<sequence>MGPVNGNGSTTRGRRAVLIRLLRRAGCLVQTNFGRTSRTTRRADRCSTTSLVSSPVRSKASRPPRCTSGGSTSITKGGSSAAAAAGPGPRLVAHRLRLRRRRRQRDLGRLCAEHLPQHRQRELRAFAGEALGPLAGDDFSFEQGAAL</sequence>